<dbReference type="Proteomes" id="UP000199645">
    <property type="component" value="Unassembled WGS sequence"/>
</dbReference>
<sequence>MNDLGRYRYVGPAELAGDDPPVGAVVVGSSAVLDRWPAGGNPDEPVTFVVALDGSLRIAPRRSEHVALAGGRDVLAAGEMTFTREGGRWTVAEVTNQSTGYCPDPDCWPAVRRALDHLGLDHPGAFTTEIVFRRCPSCGERNIVRDGDFTCALCDSALPPAWNFPPA</sequence>
<name>A0A1I2EJK5_9ACTN</name>
<evidence type="ECO:0000313" key="2">
    <source>
        <dbReference type="Proteomes" id="UP000199645"/>
    </source>
</evidence>
<dbReference type="STRING" id="35752.SAMN05421541_104491"/>
<dbReference type="AlphaFoldDB" id="A0A1I2EJK5"/>
<proteinExistence type="predicted"/>
<accession>A0A1I2EJK5</accession>
<dbReference type="EMBL" id="FONV01000004">
    <property type="protein sequence ID" value="SFE92591.1"/>
    <property type="molecule type" value="Genomic_DNA"/>
</dbReference>
<organism evidence="1 2">
    <name type="scientific">Actinoplanes philippinensis</name>
    <dbReference type="NCBI Taxonomy" id="35752"/>
    <lineage>
        <taxon>Bacteria</taxon>
        <taxon>Bacillati</taxon>
        <taxon>Actinomycetota</taxon>
        <taxon>Actinomycetes</taxon>
        <taxon>Micromonosporales</taxon>
        <taxon>Micromonosporaceae</taxon>
        <taxon>Actinoplanes</taxon>
    </lineage>
</organism>
<gene>
    <name evidence="1" type="ORF">SAMN05421541_104491</name>
</gene>
<evidence type="ECO:0000313" key="1">
    <source>
        <dbReference type="EMBL" id="SFE92591.1"/>
    </source>
</evidence>
<protein>
    <submittedName>
        <fullName evidence="1">Uncharacterized protein</fullName>
    </submittedName>
</protein>
<dbReference type="OrthoDB" id="189103at2"/>
<reference evidence="1 2" key="1">
    <citation type="submission" date="2016-10" db="EMBL/GenBank/DDBJ databases">
        <authorList>
            <person name="de Groot N.N."/>
        </authorList>
    </citation>
    <scope>NUCLEOTIDE SEQUENCE [LARGE SCALE GENOMIC DNA]</scope>
    <source>
        <strain evidence="1 2">DSM 43019</strain>
    </source>
</reference>
<keyword evidence="2" id="KW-1185">Reference proteome</keyword>
<dbReference type="RefSeq" id="WP_093613340.1">
    <property type="nucleotide sequence ID" value="NZ_BOMT01000028.1"/>
</dbReference>